<gene>
    <name evidence="1" type="ORF">BO66DRAFT_427486</name>
</gene>
<organism evidence="1 2">
    <name type="scientific">Aspergillus aculeatinus CBS 121060</name>
    <dbReference type="NCBI Taxonomy" id="1448322"/>
    <lineage>
        <taxon>Eukaryota</taxon>
        <taxon>Fungi</taxon>
        <taxon>Dikarya</taxon>
        <taxon>Ascomycota</taxon>
        <taxon>Pezizomycotina</taxon>
        <taxon>Eurotiomycetes</taxon>
        <taxon>Eurotiomycetidae</taxon>
        <taxon>Eurotiales</taxon>
        <taxon>Aspergillaceae</taxon>
        <taxon>Aspergillus</taxon>
        <taxon>Aspergillus subgen. Circumdati</taxon>
    </lineage>
</organism>
<name>A0ACD1HEG6_9EURO</name>
<proteinExistence type="predicted"/>
<reference evidence="1" key="1">
    <citation type="submission" date="2018-02" db="EMBL/GenBank/DDBJ databases">
        <title>The genomes of Aspergillus section Nigri reveals drivers in fungal speciation.</title>
        <authorList>
            <consortium name="DOE Joint Genome Institute"/>
            <person name="Vesth T.C."/>
            <person name="Nybo J."/>
            <person name="Theobald S."/>
            <person name="Brandl J."/>
            <person name="Frisvad J.C."/>
            <person name="Nielsen K.F."/>
            <person name="Lyhne E.K."/>
            <person name="Kogle M.E."/>
            <person name="Kuo A."/>
            <person name="Riley R."/>
            <person name="Clum A."/>
            <person name="Nolan M."/>
            <person name="Lipzen A."/>
            <person name="Salamov A."/>
            <person name="Henrissat B."/>
            <person name="Wiebenga A."/>
            <person name="De vries R.P."/>
            <person name="Grigoriev I.V."/>
            <person name="Mortensen U.H."/>
            <person name="Andersen M.R."/>
            <person name="Baker S.E."/>
        </authorList>
    </citation>
    <scope>NUCLEOTIDE SEQUENCE</scope>
    <source>
        <strain evidence="1">CBS 121060</strain>
    </source>
</reference>
<sequence>MSQSQSRVPNQPRPFLPRVTDIGSLPYGGLPGRCVYGPDDPPAHFDATLTNHFVRPHPEASLSWDGHHLLQLLEQKDVEAMRVLDGYRPLVLEPDQYLARFWCRPDDTYYYFVCTRMQGLEYCSRFVRWVNVKSTLHPAVEATTGPGLQQRNRALDDRIVGVRDQLLLRKDQFAGSMVLEQRHGERGSRLLLEEPQPQRQLQVQQQQVQQQQPQEKQSKKQLSKKQQLQQMQGLHRFRLVRQEQPQQQQPQPQPQQMQQGQPMQEFRQFALAQQQWEQALERSSRQQQQKEEQGER</sequence>
<dbReference type="Proteomes" id="UP000249661">
    <property type="component" value="Unassembled WGS sequence"/>
</dbReference>
<evidence type="ECO:0000313" key="1">
    <source>
        <dbReference type="EMBL" id="RAH71867.1"/>
    </source>
</evidence>
<protein>
    <submittedName>
        <fullName evidence="1">Uncharacterized protein</fullName>
    </submittedName>
</protein>
<dbReference type="EMBL" id="KZ824946">
    <property type="protein sequence ID" value="RAH71867.1"/>
    <property type="molecule type" value="Genomic_DNA"/>
</dbReference>
<keyword evidence="2" id="KW-1185">Reference proteome</keyword>
<accession>A0ACD1HEG6</accession>
<evidence type="ECO:0000313" key="2">
    <source>
        <dbReference type="Proteomes" id="UP000249661"/>
    </source>
</evidence>